<feature type="non-terminal residue" evidence="9">
    <location>
        <position position="1"/>
    </location>
</feature>
<evidence type="ECO:0000256" key="3">
    <source>
        <dbReference type="ARBA" id="ARBA00023123"/>
    </source>
</evidence>
<evidence type="ECO:0000256" key="6">
    <source>
        <dbReference type="PROSITE-ProRule" id="PRU00782"/>
    </source>
</evidence>
<dbReference type="InterPro" id="IPR000048">
    <property type="entry name" value="IQ_motif_EF-hand-BS"/>
</dbReference>
<dbReference type="PANTHER" id="PTHR13140">
    <property type="entry name" value="MYOSIN"/>
    <property type="match status" value="1"/>
</dbReference>
<dbReference type="SUPFAM" id="SSF52540">
    <property type="entry name" value="P-loop containing nucleoside triphosphate hydrolases"/>
    <property type="match status" value="1"/>
</dbReference>
<dbReference type="CDD" id="cd00124">
    <property type="entry name" value="MYSc"/>
    <property type="match status" value="1"/>
</dbReference>
<dbReference type="Pfam" id="PF00612">
    <property type="entry name" value="IQ"/>
    <property type="match status" value="2"/>
</dbReference>
<comment type="caution">
    <text evidence="9">The sequence shown here is derived from an EMBL/GenBank/DDBJ whole genome shotgun (WGS) entry which is preliminary data.</text>
</comment>
<keyword evidence="10" id="KW-1185">Reference proteome</keyword>
<name>A0ABN8LC44_9CNID</name>
<dbReference type="EMBL" id="CALNXI010000002">
    <property type="protein sequence ID" value="CAH3013670.1"/>
    <property type="molecule type" value="Genomic_DNA"/>
</dbReference>
<dbReference type="PRINTS" id="PR00193">
    <property type="entry name" value="MYOSINHEAVY"/>
</dbReference>
<evidence type="ECO:0000256" key="5">
    <source>
        <dbReference type="ARBA" id="ARBA00023203"/>
    </source>
</evidence>
<dbReference type="InterPro" id="IPR001609">
    <property type="entry name" value="Myosin_head_motor_dom-like"/>
</dbReference>
<evidence type="ECO:0000256" key="7">
    <source>
        <dbReference type="SAM" id="MobiDB-lite"/>
    </source>
</evidence>
<dbReference type="Proteomes" id="UP001159427">
    <property type="component" value="Unassembled WGS sequence"/>
</dbReference>
<proteinExistence type="inferred from homology"/>
<dbReference type="Gene3D" id="1.20.5.190">
    <property type="match status" value="1"/>
</dbReference>
<gene>
    <name evidence="9" type="ORF">PEVE_00013441</name>
</gene>
<evidence type="ECO:0000313" key="9">
    <source>
        <dbReference type="EMBL" id="CAH3013670.1"/>
    </source>
</evidence>
<feature type="binding site" evidence="6">
    <location>
        <begin position="150"/>
        <end position="157"/>
    </location>
    <ligand>
        <name>ATP</name>
        <dbReference type="ChEBI" id="CHEBI:30616"/>
    </ligand>
</feature>
<sequence length="1029" mass="118278">SINQLCLPRLLCYLLTSDSQKMGVLENVSAGTQSQRKKEILFGDKGILNLESSDDLTSLSPLNEETVLNTVEARYQVGAFYSWAGVPLIALNPFKDVEELYDEKIMTKYKGVSPAEIKELPPHIFAVGQKAFCEIKRDLETRNQSIVVSGESGAGKTWTTRSLMRFITDVADTRYEETTNVSMIEQRILDSSPVLEAFGNAQTPRNKNSSRFGKYIQLQFDRSQRIIGATVSTYLLEKTRVVHQAQGEGRFHIFDQITSSKHQEATLKNKESSFVALQETKQALENIGIDNHLQNEIFKVLNGVLHLCDIVFFDPFSNMTEICTVTDDHDKAIARVCELLGTESEWLKRCLFLRRITAGSTREEFMKKCSPSECAERRDCMAKIIYSRLFDWIVDFINSSIKAPAELKYSFIGLLDIYGFENFNFNSLEQLCINYANEKLQQHFVNHFMKRQQEEYQKEGIDWSFQDFVDNRPCLDLIEGRTSVFSLMNEECRLKRELDTKSFSTRLEASLAQFRHFTCPRFRSENEEFTIHHFADSVSYQVEGLVKKNKDFIPPEVVELLQKSTNTLIQELFRFQENQDKGDGKFEDGVMTTKESSRHRQSTVTVVRKFKVSLDSLMSTLRSTNVHYIRCIKPNSDCLPQVFDRKQVMAQLNACGVVETIKISAATYPIRISHHEFLKRYSPLLKLSNHTTRSHLSHPLSSPKKADASPRCPTVERLKRRSRRRHRSSYDHTRHICRSILETAETDIDESKENTEGKFLKGVKLGRSKVFMQEDTMERLEAVRNRCLIKSVVVIQKCWRRHQKRLTRRRVNAAVKIQSVWRGWKAIKNFKKTLKAIKVIQNHARKCLMLKRLSDYKRLLTEDNYNQEKDFINETILERNSVLTENTGILLRQLSVSPLFSSGEVTKRHALPSLVSSTSGSWFNPFKTNCDEFSQNSFFWLYNKELSCNLTRNTISPLAVLISNFSQGKIPPLVCTVDKQLSSKQMVNTSSAIISRRDIEKVPVTFHCRGTPLPHASTRPLKGALTNTV</sequence>
<dbReference type="PANTHER" id="PTHR13140:SF289">
    <property type="entry name" value="UNCONVENTIONAL MYOSIN-XIX"/>
    <property type="match status" value="1"/>
</dbReference>
<dbReference type="CDD" id="cd23767">
    <property type="entry name" value="IQCD"/>
    <property type="match status" value="1"/>
</dbReference>
<keyword evidence="1 6" id="KW-0547">Nucleotide-binding</keyword>
<protein>
    <recommendedName>
        <fullName evidence="8">Myosin motor domain-containing protein</fullName>
    </recommendedName>
</protein>
<evidence type="ECO:0000256" key="1">
    <source>
        <dbReference type="ARBA" id="ARBA00022741"/>
    </source>
</evidence>
<dbReference type="Gene3D" id="6.20.240.20">
    <property type="match status" value="1"/>
</dbReference>
<evidence type="ECO:0000256" key="2">
    <source>
        <dbReference type="ARBA" id="ARBA00022840"/>
    </source>
</evidence>
<dbReference type="Pfam" id="PF00063">
    <property type="entry name" value="Myosin_head"/>
    <property type="match status" value="1"/>
</dbReference>
<feature type="region of interest" description="Disordered" evidence="7">
    <location>
        <begin position="693"/>
        <end position="729"/>
    </location>
</feature>
<dbReference type="PROSITE" id="PS51456">
    <property type="entry name" value="MYOSIN_MOTOR"/>
    <property type="match status" value="1"/>
</dbReference>
<keyword evidence="4 6" id="KW-0505">Motor protein</keyword>
<feature type="compositionally biased region" description="Basic residues" evidence="7">
    <location>
        <begin position="718"/>
        <end position="727"/>
    </location>
</feature>
<accession>A0ABN8LC44</accession>
<dbReference type="Gene3D" id="1.20.58.530">
    <property type="match status" value="1"/>
</dbReference>
<dbReference type="SMART" id="SM00242">
    <property type="entry name" value="MYSc"/>
    <property type="match status" value="1"/>
</dbReference>
<keyword evidence="3 6" id="KW-0518">Myosin</keyword>
<dbReference type="InterPro" id="IPR036961">
    <property type="entry name" value="Kinesin_motor_dom_sf"/>
</dbReference>
<dbReference type="PROSITE" id="PS50096">
    <property type="entry name" value="IQ"/>
    <property type="match status" value="1"/>
</dbReference>
<feature type="region of interest" description="Actin-binding" evidence="6">
    <location>
        <begin position="614"/>
        <end position="636"/>
    </location>
</feature>
<evidence type="ECO:0000259" key="8">
    <source>
        <dbReference type="PROSITE" id="PS51456"/>
    </source>
</evidence>
<dbReference type="SMART" id="SM00015">
    <property type="entry name" value="IQ"/>
    <property type="match status" value="2"/>
</dbReference>
<evidence type="ECO:0000256" key="4">
    <source>
        <dbReference type="ARBA" id="ARBA00023175"/>
    </source>
</evidence>
<evidence type="ECO:0000313" key="10">
    <source>
        <dbReference type="Proteomes" id="UP001159427"/>
    </source>
</evidence>
<dbReference type="InterPro" id="IPR027417">
    <property type="entry name" value="P-loop_NTPase"/>
</dbReference>
<dbReference type="Gene3D" id="1.20.120.720">
    <property type="entry name" value="Myosin VI head, motor domain, U50 subdomain"/>
    <property type="match status" value="1"/>
</dbReference>
<dbReference type="Gene3D" id="1.10.10.820">
    <property type="match status" value="1"/>
</dbReference>
<keyword evidence="5 6" id="KW-0009">Actin-binding</keyword>
<feature type="domain" description="Myosin motor" evidence="8">
    <location>
        <begin position="51"/>
        <end position="785"/>
    </location>
</feature>
<dbReference type="Gene3D" id="3.40.850.10">
    <property type="entry name" value="Kinesin motor domain"/>
    <property type="match status" value="1"/>
</dbReference>
<organism evidence="9 10">
    <name type="scientific">Porites evermanni</name>
    <dbReference type="NCBI Taxonomy" id="104178"/>
    <lineage>
        <taxon>Eukaryota</taxon>
        <taxon>Metazoa</taxon>
        <taxon>Cnidaria</taxon>
        <taxon>Anthozoa</taxon>
        <taxon>Hexacorallia</taxon>
        <taxon>Scleractinia</taxon>
        <taxon>Fungiina</taxon>
        <taxon>Poritidae</taxon>
        <taxon>Porites</taxon>
    </lineage>
</organism>
<feature type="non-terminal residue" evidence="9">
    <location>
        <position position="1029"/>
    </location>
</feature>
<keyword evidence="2 6" id="KW-0067">ATP-binding</keyword>
<reference evidence="9 10" key="1">
    <citation type="submission" date="2022-05" db="EMBL/GenBank/DDBJ databases">
        <authorList>
            <consortium name="Genoscope - CEA"/>
            <person name="William W."/>
        </authorList>
    </citation>
    <scope>NUCLEOTIDE SEQUENCE [LARGE SCALE GENOMIC DNA]</scope>
</reference>
<comment type="similarity">
    <text evidence="6">Belongs to the TRAFAC class myosin-kinesin ATPase superfamily. Myosin family.</text>
</comment>